<sequence>LLVTVCMFESVNARCTFSCPQPNKLVCAIRGTERKTFKSRCHVLLVNNCQGAGWIVISGGVCPSAQPARTS</sequence>
<dbReference type="SUPFAM" id="SSF100895">
    <property type="entry name" value="Kazal-type serine protease inhibitors"/>
    <property type="match status" value="1"/>
</dbReference>
<name>A0A023FAX6_TRIIF</name>
<dbReference type="AlphaFoldDB" id="A0A023FAX6"/>
<dbReference type="InterPro" id="IPR036058">
    <property type="entry name" value="Kazal_dom_sf"/>
</dbReference>
<dbReference type="EMBL" id="GBBI01000046">
    <property type="protein sequence ID" value="JAC18666.1"/>
    <property type="molecule type" value="mRNA"/>
</dbReference>
<accession>A0A023FAX6</accession>
<organism evidence="1">
    <name type="scientific">Triatoma infestans</name>
    <name type="common">Assassin bug</name>
    <dbReference type="NCBI Taxonomy" id="30076"/>
    <lineage>
        <taxon>Eukaryota</taxon>
        <taxon>Metazoa</taxon>
        <taxon>Ecdysozoa</taxon>
        <taxon>Arthropoda</taxon>
        <taxon>Hexapoda</taxon>
        <taxon>Insecta</taxon>
        <taxon>Pterygota</taxon>
        <taxon>Neoptera</taxon>
        <taxon>Paraneoptera</taxon>
        <taxon>Hemiptera</taxon>
        <taxon>Heteroptera</taxon>
        <taxon>Panheteroptera</taxon>
        <taxon>Cimicomorpha</taxon>
        <taxon>Reduviidae</taxon>
        <taxon>Triatominae</taxon>
        <taxon>Triatoma</taxon>
    </lineage>
</organism>
<reference evidence="1" key="1">
    <citation type="journal article" date="2014" name="PLoS Negl. Trop. Dis.">
        <title>An updated insight into the Sialotranscriptome of Triatoma infestans: developmental stage and geographic variations.</title>
        <authorList>
            <person name="Schwarz A."/>
            <person name="Medrano-Mercado N."/>
            <person name="Schaub G.A."/>
            <person name="Struchiner C.J."/>
            <person name="Bargues M.D."/>
            <person name="Levy M.Z."/>
            <person name="Ribeiro J.M."/>
        </authorList>
    </citation>
    <scope>NUCLEOTIDE SEQUENCE</scope>
    <source>
        <strain evidence="1">Chile</strain>
        <tissue evidence="1">Salivary glands</tissue>
    </source>
</reference>
<proteinExistence type="evidence at transcript level"/>
<dbReference type="Gene3D" id="3.30.60.30">
    <property type="match status" value="1"/>
</dbReference>
<evidence type="ECO:0000313" key="1">
    <source>
        <dbReference type="EMBL" id="JAC18666.1"/>
    </source>
</evidence>
<feature type="non-terminal residue" evidence="1">
    <location>
        <position position="1"/>
    </location>
</feature>
<protein>
    <submittedName>
        <fullName evidence="1">Putative salivary kazaltype proteinase inhibitor</fullName>
    </submittedName>
</protein>